<evidence type="ECO:0000313" key="10">
    <source>
        <dbReference type="Proteomes" id="UP000078387"/>
    </source>
</evidence>
<protein>
    <recommendedName>
        <fullName evidence="3">HECT-type E3 ubiquitin transferase</fullName>
        <ecNumber evidence="3">2.3.2.26</ecNumber>
    </recommendedName>
</protein>
<evidence type="ECO:0000256" key="7">
    <source>
        <dbReference type="PROSITE-ProRule" id="PRU00104"/>
    </source>
</evidence>
<dbReference type="VEuPathDB" id="AmoebaDB:EHI8A_106410"/>
<evidence type="ECO:0000256" key="2">
    <source>
        <dbReference type="ARBA" id="ARBA00004496"/>
    </source>
</evidence>
<dbReference type="VEuPathDB" id="AmoebaDB:KM1_178210"/>
<dbReference type="Gene3D" id="6.10.130.10">
    <property type="entry name" value="Ubiquitin-protein ligase E3A, N-terminal zinc-binding domain (AZUL)"/>
    <property type="match status" value="1"/>
</dbReference>
<dbReference type="VEuPathDB" id="AmoebaDB:EHI5A_143640"/>
<organism evidence="9 10">
    <name type="scientific">Entamoeba histolytica</name>
    <dbReference type="NCBI Taxonomy" id="5759"/>
    <lineage>
        <taxon>Eukaryota</taxon>
        <taxon>Amoebozoa</taxon>
        <taxon>Evosea</taxon>
        <taxon>Archamoebae</taxon>
        <taxon>Mastigamoebida</taxon>
        <taxon>Entamoebidae</taxon>
        <taxon>Entamoeba</taxon>
    </lineage>
</organism>
<dbReference type="InterPro" id="IPR042556">
    <property type="entry name" value="AZUL_sf"/>
</dbReference>
<dbReference type="PANTHER" id="PTHR45700">
    <property type="entry name" value="UBIQUITIN-PROTEIN LIGASE E3C"/>
    <property type="match status" value="1"/>
</dbReference>
<evidence type="ECO:0000259" key="8">
    <source>
        <dbReference type="PROSITE" id="PS50237"/>
    </source>
</evidence>
<keyword evidence="4" id="KW-0963">Cytoplasm</keyword>
<dbReference type="AlphaFoldDB" id="A0A5K1VM55"/>
<keyword evidence="5" id="KW-0808">Transferase</keyword>
<gene>
    <name evidence="9" type="ORF">CL6EHI_011530</name>
</gene>
<dbReference type="Gene3D" id="3.90.1750.10">
    <property type="entry name" value="Hect, E3 ligase catalytic domains"/>
    <property type="match status" value="1"/>
</dbReference>
<sequence>METPQITNKKYYINRICFGCGNDQCNNKYCKSSSSFVSPLNIEEEAQQLEINKTPLCTLRCSLQRFLSLKEEQTSDRLETLLYELYSTPESIVESFVEEGVFDVVKGWELIDYILKFQPSLYQSVLNAHLKILEIVKIKPINIQSIIVTLASPIFAENDEMGEFCSIIQKLSSFIVELQVFLRKMTPKQFLCVLGNIEQFISLRVILKKNTVHDEDILFKVLTLLKTFYSINDDKRFVDENKFYNEILATQRQFPRDIQYFYSNKNTSLLYFPFIIPVDYKMKFLHKEAKQERGQSTVQAFTESITRGEEQKLNLNIQVRRDHVLEDSLNQLVEANIVDLKKPLKVKFIGEEGLDHGGVSKEWFQLVTREIFSPNNTMFVYNDKTRICWFNAGSQQLNDYKLIGTLFGLAIYNGIILDAKLPIVVYKKILGINLQMKDLEEIQPEMLHSLEFILKYEGDDMEETMGLTFQHTQEINGEVKVIDLKPNGGSIPVTKENKKEFVQLLTDYILNTSIEKQFNAFISGFKLVFNSRLLTIFSPHELELLIAGSDTFDFHELENATRYANGYTKDTPVVKWLWEILHSYSIELKKKFLFFSTGSDRCPPGGLGRLQFIIAKHGDASRLPTSSTCNNLFLMPPYETKEELEKKLTFALNNTNGFGLI</sequence>
<dbReference type="InterPro" id="IPR035983">
    <property type="entry name" value="Hect_E3_ubiquitin_ligase"/>
</dbReference>
<comment type="subcellular location">
    <subcellularLocation>
        <location evidence="2">Cytoplasm</location>
    </subcellularLocation>
</comment>
<dbReference type="GO" id="GO:0016874">
    <property type="term" value="F:ligase activity"/>
    <property type="evidence" value="ECO:0007669"/>
    <property type="project" value="UniProtKB-KW"/>
</dbReference>
<dbReference type="EC" id="2.3.2.26" evidence="3"/>
<evidence type="ECO:0000256" key="1">
    <source>
        <dbReference type="ARBA" id="ARBA00000885"/>
    </source>
</evidence>
<dbReference type="Pfam" id="PF00632">
    <property type="entry name" value="HECT"/>
    <property type="match status" value="1"/>
</dbReference>
<dbReference type="SMART" id="SM00119">
    <property type="entry name" value="HECTc"/>
    <property type="match status" value="1"/>
</dbReference>
<evidence type="ECO:0000256" key="6">
    <source>
        <dbReference type="ARBA" id="ARBA00022786"/>
    </source>
</evidence>
<name>A0A5K1VM55_ENTHI</name>
<dbReference type="GO" id="GO:0061630">
    <property type="term" value="F:ubiquitin protein ligase activity"/>
    <property type="evidence" value="ECO:0007669"/>
    <property type="project" value="UniProtKB-EC"/>
</dbReference>
<dbReference type="FunFam" id="3.30.2160.10:FF:000004">
    <property type="entry name" value="probable E3 ubiquitin-protein ligase HERC4 isoform X1"/>
    <property type="match status" value="1"/>
</dbReference>
<evidence type="ECO:0000313" key="9">
    <source>
        <dbReference type="EMBL" id="GAT98334.1"/>
    </source>
</evidence>
<dbReference type="InterPro" id="IPR044611">
    <property type="entry name" value="E3A/B/C-like"/>
</dbReference>
<dbReference type="InterPro" id="IPR000569">
    <property type="entry name" value="HECT_dom"/>
</dbReference>
<dbReference type="PANTHER" id="PTHR45700:SF8">
    <property type="entry name" value="HECT-TYPE E3 UBIQUITIN TRANSFERASE"/>
    <property type="match status" value="1"/>
</dbReference>
<dbReference type="VEuPathDB" id="AmoebaDB:EHI7A_096150"/>
<dbReference type="OMA" id="YNEETRC"/>
<dbReference type="Gene3D" id="3.30.2160.10">
    <property type="entry name" value="Hect, E3 ligase catalytic domain"/>
    <property type="match status" value="1"/>
</dbReference>
<proteinExistence type="predicted"/>
<dbReference type="EMBL" id="BDEQ01000001">
    <property type="protein sequence ID" value="GAT98334.1"/>
    <property type="molecule type" value="Genomic_DNA"/>
</dbReference>
<dbReference type="Gene3D" id="3.30.2410.10">
    <property type="entry name" value="Hect, E3 ligase catalytic domain"/>
    <property type="match status" value="1"/>
</dbReference>
<comment type="catalytic activity">
    <reaction evidence="1">
        <text>S-ubiquitinyl-[E2 ubiquitin-conjugating enzyme]-L-cysteine + [acceptor protein]-L-lysine = [E2 ubiquitin-conjugating enzyme]-L-cysteine + N(6)-ubiquitinyl-[acceptor protein]-L-lysine.</text>
        <dbReference type="EC" id="2.3.2.26"/>
    </reaction>
</comment>
<reference evidence="9 10" key="1">
    <citation type="submission" date="2016-05" db="EMBL/GenBank/DDBJ databases">
        <title>First whole genome sequencing of Entamoeba histolytica HM1:IMSS-clone-6.</title>
        <authorList>
            <person name="Mukherjee Avik.K."/>
            <person name="Izumyama S."/>
            <person name="Nakada-Tsukui K."/>
            <person name="Nozaki T."/>
        </authorList>
    </citation>
    <scope>NUCLEOTIDE SEQUENCE [LARGE SCALE GENOMIC DNA]</scope>
    <source>
        <strain evidence="9 10">HM1:IMSS clone 6</strain>
    </source>
</reference>
<dbReference type="FunFam" id="3.30.2410.10:FF:000003">
    <property type="entry name" value="probable E3 ubiquitin-protein ligase HERC4 isoform X1"/>
    <property type="match status" value="1"/>
</dbReference>
<comment type="caution">
    <text evidence="9">The sequence shown here is derived from an EMBL/GenBank/DDBJ whole genome shotgun (WGS) entry which is preliminary data.</text>
</comment>
<dbReference type="SUPFAM" id="SSF56204">
    <property type="entry name" value="Hect, E3 ligase catalytic domain"/>
    <property type="match status" value="1"/>
</dbReference>
<evidence type="ECO:0000256" key="3">
    <source>
        <dbReference type="ARBA" id="ARBA00012485"/>
    </source>
</evidence>
<evidence type="ECO:0000256" key="4">
    <source>
        <dbReference type="ARBA" id="ARBA00022490"/>
    </source>
</evidence>
<dbReference type="GO" id="GO:0000209">
    <property type="term" value="P:protein polyubiquitination"/>
    <property type="evidence" value="ECO:0007669"/>
    <property type="project" value="InterPro"/>
</dbReference>
<dbReference type="CDD" id="cd00078">
    <property type="entry name" value="HECTc"/>
    <property type="match status" value="1"/>
</dbReference>
<keyword evidence="9" id="KW-0436">Ligase</keyword>
<dbReference type="Proteomes" id="UP000078387">
    <property type="component" value="Unassembled WGS sequence"/>
</dbReference>
<dbReference type="PROSITE" id="PS50237">
    <property type="entry name" value="HECT"/>
    <property type="match status" value="1"/>
</dbReference>
<keyword evidence="6 7" id="KW-0833">Ubl conjugation pathway</keyword>
<dbReference type="VEuPathDB" id="AmoebaDB:EHI_011530"/>
<evidence type="ECO:0000256" key="5">
    <source>
        <dbReference type="ARBA" id="ARBA00022679"/>
    </source>
</evidence>
<accession>A0A5K1VM55</accession>
<dbReference type="GO" id="GO:0005737">
    <property type="term" value="C:cytoplasm"/>
    <property type="evidence" value="ECO:0007669"/>
    <property type="project" value="UniProtKB-SubCell"/>
</dbReference>
<feature type="domain" description="HECT" evidence="8">
    <location>
        <begin position="336"/>
        <end position="661"/>
    </location>
</feature>
<feature type="active site" description="Glycyl thioester intermediate" evidence="7">
    <location>
        <position position="629"/>
    </location>
</feature>